<comment type="caution">
    <text evidence="2">The sequence shown here is derived from an EMBL/GenBank/DDBJ whole genome shotgun (WGS) entry which is preliminary data.</text>
</comment>
<evidence type="ECO:0000313" key="3">
    <source>
        <dbReference type="Proteomes" id="UP000319210"/>
    </source>
</evidence>
<evidence type="ECO:0000256" key="1">
    <source>
        <dbReference type="SAM" id="MobiDB-lite"/>
    </source>
</evidence>
<dbReference type="EMBL" id="BJMM01000077">
    <property type="protein sequence ID" value="GEB54031.1"/>
    <property type="molecule type" value="Genomic_DNA"/>
</dbReference>
<protein>
    <recommendedName>
        <fullName evidence="4">Sugar phosphate isomerase</fullName>
    </recommendedName>
</protein>
<evidence type="ECO:0000313" key="2">
    <source>
        <dbReference type="EMBL" id="GEB54031.1"/>
    </source>
</evidence>
<dbReference type="RefSeq" id="WP_169729672.1">
    <property type="nucleotide sequence ID" value="NZ_BJMM01000077.1"/>
</dbReference>
<sequence>MLTPLASLRTGLELRLGADARAWLHLALTEAADAPRYAGRHGLPPWERHFAAAGRHCRDTSARPGDAPHGTPHGTVPEAADAARILLLHAAGPDTEALARLYAHGSADERRAVLLALPHLDPQPSADGARALVEDALRANDTRLIAAALGPWSARHLDAHQWRHALLKCLFTGVPLSAVAGLEERAAGDGELARMLEDYARERTAASRPVPADLHRALRAARRPRAAGPAPGPAAEGTAAEGPAAEAPAARPSEQTWEG</sequence>
<feature type="compositionally biased region" description="Low complexity" evidence="1">
    <location>
        <begin position="226"/>
        <end position="252"/>
    </location>
</feature>
<proteinExistence type="predicted"/>
<dbReference type="AlphaFoldDB" id="A0A4Y3R8Q4"/>
<reference evidence="2 3" key="1">
    <citation type="submission" date="2019-06" db="EMBL/GenBank/DDBJ databases">
        <title>Whole genome shotgun sequence of Streptomyces cacaoi subsp. cacaoi NBRC 12748.</title>
        <authorList>
            <person name="Hosoyama A."/>
            <person name="Uohara A."/>
            <person name="Ohji S."/>
            <person name="Ichikawa N."/>
        </authorList>
    </citation>
    <scope>NUCLEOTIDE SEQUENCE [LARGE SCALE GENOMIC DNA]</scope>
    <source>
        <strain evidence="2 3">NBRC 12748</strain>
    </source>
</reference>
<name>A0A4Y3R8Q4_STRCI</name>
<feature type="region of interest" description="Disordered" evidence="1">
    <location>
        <begin position="203"/>
        <end position="259"/>
    </location>
</feature>
<accession>A0A4Y3R8Q4</accession>
<dbReference type="InterPro" id="IPR047715">
    <property type="entry name" value="EboA_dom"/>
</dbReference>
<evidence type="ECO:0008006" key="4">
    <source>
        <dbReference type="Google" id="ProtNLM"/>
    </source>
</evidence>
<dbReference type="Proteomes" id="UP000319210">
    <property type="component" value="Unassembled WGS sequence"/>
</dbReference>
<keyword evidence="3" id="KW-1185">Reference proteome</keyword>
<feature type="region of interest" description="Disordered" evidence="1">
    <location>
        <begin position="56"/>
        <end position="76"/>
    </location>
</feature>
<organism evidence="2 3">
    <name type="scientific">Streptomyces cacaoi</name>
    <dbReference type="NCBI Taxonomy" id="1898"/>
    <lineage>
        <taxon>Bacteria</taxon>
        <taxon>Bacillati</taxon>
        <taxon>Actinomycetota</taxon>
        <taxon>Actinomycetes</taxon>
        <taxon>Kitasatosporales</taxon>
        <taxon>Streptomycetaceae</taxon>
        <taxon>Streptomyces</taxon>
    </lineage>
</organism>
<gene>
    <name evidence="2" type="ORF">SCA03_65820</name>
</gene>
<dbReference type="NCBIfam" id="NF035938">
    <property type="entry name" value="EboA_domain"/>
    <property type="match status" value="1"/>
</dbReference>